<dbReference type="SUPFAM" id="SSF49764">
    <property type="entry name" value="HSP20-like chaperones"/>
    <property type="match status" value="1"/>
</dbReference>
<evidence type="ECO:0000313" key="4">
    <source>
        <dbReference type="EMBL" id="SJZ72143.1"/>
    </source>
</evidence>
<evidence type="ECO:0000256" key="2">
    <source>
        <dbReference type="RuleBase" id="RU003616"/>
    </source>
</evidence>
<dbReference type="PROSITE" id="PS01031">
    <property type="entry name" value="SHSP"/>
    <property type="match status" value="1"/>
</dbReference>
<evidence type="ECO:0000259" key="3">
    <source>
        <dbReference type="PROSITE" id="PS01031"/>
    </source>
</evidence>
<proteinExistence type="inferred from homology"/>
<evidence type="ECO:0000313" key="5">
    <source>
        <dbReference type="Proteomes" id="UP000190102"/>
    </source>
</evidence>
<feature type="domain" description="SHSP" evidence="3">
    <location>
        <begin position="36"/>
        <end position="150"/>
    </location>
</feature>
<protein>
    <submittedName>
        <fullName evidence="4">HSP20 family protein</fullName>
    </submittedName>
</protein>
<dbReference type="InterPro" id="IPR002068">
    <property type="entry name" value="A-crystallin/Hsp20_dom"/>
</dbReference>
<dbReference type="AlphaFoldDB" id="A0A1T4MYQ3"/>
<dbReference type="Gene3D" id="2.60.40.790">
    <property type="match status" value="1"/>
</dbReference>
<name>A0A1T4MYQ3_9BACT</name>
<comment type="similarity">
    <text evidence="1 2">Belongs to the small heat shock protein (HSP20) family.</text>
</comment>
<reference evidence="5" key="1">
    <citation type="submission" date="2017-02" db="EMBL/GenBank/DDBJ databases">
        <authorList>
            <person name="Varghese N."/>
            <person name="Submissions S."/>
        </authorList>
    </citation>
    <scope>NUCLEOTIDE SEQUENCE [LARGE SCALE GENOMIC DNA]</scope>
    <source>
        <strain evidence="5">ATCC BAA-34</strain>
    </source>
</reference>
<dbReference type="CDD" id="cd06464">
    <property type="entry name" value="ACD_sHsps-like"/>
    <property type="match status" value="1"/>
</dbReference>
<gene>
    <name evidence="4" type="ORF">SAMN02745119_01455</name>
</gene>
<dbReference type="InterPro" id="IPR008978">
    <property type="entry name" value="HSP20-like_chaperone"/>
</dbReference>
<dbReference type="RefSeq" id="WP_078789768.1">
    <property type="nucleotide sequence ID" value="NZ_FUWR01000006.1"/>
</dbReference>
<sequence length="150" mass="17151">MPRSGGKKPSFAGQYNRHLEEMRSLLRTLDPGLAAEDEGSLNAAMDIYETDRHLVLEFDLPGISPEQISLVQRGMVCVIQADKLSDTPDEPVRYLCLERHFGRLRRTVRLPDLVDPSHIRAEYQCGVLRIICPKGQERRILIKELTREQV</sequence>
<evidence type="ECO:0000256" key="1">
    <source>
        <dbReference type="PROSITE-ProRule" id="PRU00285"/>
    </source>
</evidence>
<dbReference type="STRING" id="115783.SAMN02745119_01455"/>
<dbReference type="OrthoDB" id="5395673at2"/>
<organism evidence="4 5">
    <name type="scientific">Trichlorobacter thiogenes</name>
    <dbReference type="NCBI Taxonomy" id="115783"/>
    <lineage>
        <taxon>Bacteria</taxon>
        <taxon>Pseudomonadati</taxon>
        <taxon>Thermodesulfobacteriota</taxon>
        <taxon>Desulfuromonadia</taxon>
        <taxon>Geobacterales</taxon>
        <taxon>Geobacteraceae</taxon>
        <taxon>Trichlorobacter</taxon>
    </lineage>
</organism>
<dbReference type="Pfam" id="PF00011">
    <property type="entry name" value="HSP20"/>
    <property type="match status" value="1"/>
</dbReference>
<dbReference type="Proteomes" id="UP000190102">
    <property type="component" value="Unassembled WGS sequence"/>
</dbReference>
<dbReference type="InterPro" id="IPR031107">
    <property type="entry name" value="Small_HSP"/>
</dbReference>
<dbReference type="PANTHER" id="PTHR11527">
    <property type="entry name" value="HEAT-SHOCK PROTEIN 20 FAMILY MEMBER"/>
    <property type="match status" value="1"/>
</dbReference>
<accession>A0A1T4MYQ3</accession>
<dbReference type="EMBL" id="FUWR01000006">
    <property type="protein sequence ID" value="SJZ72143.1"/>
    <property type="molecule type" value="Genomic_DNA"/>
</dbReference>
<keyword evidence="5" id="KW-1185">Reference proteome</keyword>